<evidence type="ECO:0000313" key="3">
    <source>
        <dbReference type="EMBL" id="ROQ18431.1"/>
    </source>
</evidence>
<evidence type="ECO:0000256" key="1">
    <source>
        <dbReference type="SAM" id="SignalP"/>
    </source>
</evidence>
<dbReference type="InterPro" id="IPR000601">
    <property type="entry name" value="PKD_dom"/>
</dbReference>
<dbReference type="Proteomes" id="UP000273643">
    <property type="component" value="Unassembled WGS sequence"/>
</dbReference>
<dbReference type="RefSeq" id="WP_123639063.1">
    <property type="nucleotide sequence ID" value="NZ_RJUK01000002.1"/>
</dbReference>
<feature type="chain" id="PRO_5018212694" evidence="1">
    <location>
        <begin position="21"/>
        <end position="127"/>
    </location>
</feature>
<dbReference type="Gene3D" id="2.60.40.10">
    <property type="entry name" value="Immunoglobulins"/>
    <property type="match status" value="1"/>
</dbReference>
<feature type="domain" description="PKD" evidence="2">
    <location>
        <begin position="59"/>
        <end position="106"/>
    </location>
</feature>
<name>A0A3N1NSN6_9GAMM</name>
<proteinExistence type="predicted"/>
<reference evidence="3 4" key="1">
    <citation type="submission" date="2018-11" db="EMBL/GenBank/DDBJ databases">
        <title>Genomic Encyclopedia of Type Strains, Phase IV (KMG-IV): sequencing the most valuable type-strain genomes for metagenomic binning, comparative biology and taxonomic classification.</title>
        <authorList>
            <person name="Goeker M."/>
        </authorList>
    </citation>
    <scope>NUCLEOTIDE SEQUENCE [LARGE SCALE GENOMIC DNA]</scope>
    <source>
        <strain evidence="3 4">DSM 16974</strain>
    </source>
</reference>
<protein>
    <submittedName>
        <fullName evidence="3">PKD domain-containing protein</fullName>
    </submittedName>
</protein>
<keyword evidence="4" id="KW-1185">Reference proteome</keyword>
<evidence type="ECO:0000313" key="4">
    <source>
        <dbReference type="Proteomes" id="UP000273643"/>
    </source>
</evidence>
<keyword evidence="1" id="KW-0732">Signal</keyword>
<dbReference type="OrthoDB" id="9786766at2"/>
<dbReference type="Pfam" id="PF18911">
    <property type="entry name" value="PKD_4"/>
    <property type="match status" value="1"/>
</dbReference>
<dbReference type="InterPro" id="IPR013783">
    <property type="entry name" value="Ig-like_fold"/>
</dbReference>
<dbReference type="SUPFAM" id="SSF49299">
    <property type="entry name" value="PKD domain"/>
    <property type="match status" value="1"/>
</dbReference>
<sequence length="127" mass="13654">MPIIVRLCLCLLAAPALVYAGSPQSDESASGDQFDCLINPAVSGLVSCLPPEDHTAQGYRWDMGDGAVYTSDGTEPYIYHTYSKPGEYTVTLTINRGQASAHSETVLSIPEPLDANTSRQLARGHLR</sequence>
<feature type="signal peptide" evidence="1">
    <location>
        <begin position="1"/>
        <end position="20"/>
    </location>
</feature>
<dbReference type="CDD" id="cd00146">
    <property type="entry name" value="PKD"/>
    <property type="match status" value="1"/>
</dbReference>
<comment type="caution">
    <text evidence="3">The sequence shown here is derived from an EMBL/GenBank/DDBJ whole genome shotgun (WGS) entry which is preliminary data.</text>
</comment>
<gene>
    <name evidence="3" type="ORF">EDC38_2657</name>
</gene>
<dbReference type="InterPro" id="IPR035986">
    <property type="entry name" value="PKD_dom_sf"/>
</dbReference>
<dbReference type="InterPro" id="IPR022409">
    <property type="entry name" value="PKD/Chitinase_dom"/>
</dbReference>
<organism evidence="3 4">
    <name type="scientific">Marinimicrobium koreense</name>
    <dbReference type="NCBI Taxonomy" id="306545"/>
    <lineage>
        <taxon>Bacteria</taxon>
        <taxon>Pseudomonadati</taxon>
        <taxon>Pseudomonadota</taxon>
        <taxon>Gammaproteobacteria</taxon>
        <taxon>Cellvibrionales</taxon>
        <taxon>Cellvibrionaceae</taxon>
        <taxon>Marinimicrobium</taxon>
    </lineage>
</organism>
<dbReference type="EMBL" id="RJUK01000002">
    <property type="protein sequence ID" value="ROQ18431.1"/>
    <property type="molecule type" value="Genomic_DNA"/>
</dbReference>
<dbReference type="AlphaFoldDB" id="A0A3N1NSN6"/>
<dbReference type="SMART" id="SM00089">
    <property type="entry name" value="PKD"/>
    <property type="match status" value="1"/>
</dbReference>
<dbReference type="PROSITE" id="PS50093">
    <property type="entry name" value="PKD"/>
    <property type="match status" value="1"/>
</dbReference>
<accession>A0A3N1NSN6</accession>
<evidence type="ECO:0000259" key="2">
    <source>
        <dbReference type="PROSITE" id="PS50093"/>
    </source>
</evidence>